<accession>A0A2R5HF45</accession>
<evidence type="ECO:0000313" key="2">
    <source>
        <dbReference type="Proteomes" id="UP000245021"/>
    </source>
</evidence>
<proteinExistence type="predicted"/>
<evidence type="ECO:0000313" key="1">
    <source>
        <dbReference type="EMBL" id="GBG96673.1"/>
    </source>
</evidence>
<name>A0A2R5HF45_9LACT</name>
<gene>
    <name evidence="1" type="ORF">NtB2_00797</name>
</gene>
<comment type="caution">
    <text evidence="1">The sequence shown here is derived from an EMBL/GenBank/DDBJ whole genome shotgun (WGS) entry which is preliminary data.</text>
</comment>
<organism evidence="1 2">
    <name type="scientific">Lactococcus termiticola</name>
    <dbReference type="NCBI Taxonomy" id="2169526"/>
    <lineage>
        <taxon>Bacteria</taxon>
        <taxon>Bacillati</taxon>
        <taxon>Bacillota</taxon>
        <taxon>Bacilli</taxon>
        <taxon>Lactobacillales</taxon>
        <taxon>Streptococcaceae</taxon>
        <taxon>Lactococcus</taxon>
    </lineage>
</organism>
<sequence length="73" mass="8754">MTDRPLSLEEKWVKDAEFYESMSDEEAAKSLELSLEDYKFYKEHTFEIIRFAEPGKFNKAIDMIEHYKAKNKI</sequence>
<reference evidence="1 2" key="1">
    <citation type="journal article" date="2018" name="Genome Announc.">
        <title>Draft Genome Sequence of Lactococcus sp. Strain NtB2 (JCM 32569), Isolated from the Gut of the Higher Termite Nasutitermes takasagoensis.</title>
        <authorList>
            <person name="Noda S."/>
            <person name="Aihara C."/>
            <person name="Yuki M."/>
            <person name="Ohkuma M."/>
        </authorList>
    </citation>
    <scope>NUCLEOTIDE SEQUENCE [LARGE SCALE GENOMIC DNA]</scope>
    <source>
        <strain evidence="1 2">NtB2</strain>
    </source>
</reference>
<protein>
    <submittedName>
        <fullName evidence="1">Uncharacterized protein</fullName>
    </submittedName>
</protein>
<dbReference type="EMBL" id="BFFO01000004">
    <property type="protein sequence ID" value="GBG96673.1"/>
    <property type="molecule type" value="Genomic_DNA"/>
</dbReference>
<dbReference type="AlphaFoldDB" id="A0A2R5HF45"/>
<keyword evidence="2" id="KW-1185">Reference proteome</keyword>
<dbReference type="Proteomes" id="UP000245021">
    <property type="component" value="Unassembled WGS sequence"/>
</dbReference>
<dbReference type="RefSeq" id="WP_109245649.1">
    <property type="nucleotide sequence ID" value="NZ_BFFO01000004.1"/>
</dbReference>